<evidence type="ECO:0000313" key="3">
    <source>
        <dbReference type="Proteomes" id="UP000787472"/>
    </source>
</evidence>
<dbReference type="GO" id="GO:0071949">
    <property type="term" value="F:FAD binding"/>
    <property type="evidence" value="ECO:0007669"/>
    <property type="project" value="InterPro"/>
</dbReference>
<feature type="domain" description="FAD-binding" evidence="1">
    <location>
        <begin position="8"/>
        <end position="339"/>
    </location>
</feature>
<dbReference type="AlphaFoldDB" id="A0A9E5MLL9"/>
<keyword evidence="3" id="KW-1185">Reference proteome</keyword>
<gene>
    <name evidence="2" type="ORF">G8770_05010</name>
</gene>
<dbReference type="InterPro" id="IPR036188">
    <property type="entry name" value="FAD/NAD-bd_sf"/>
</dbReference>
<accession>A0A9E5MLL9</accession>
<organism evidence="2 3">
    <name type="scientific">Pseudomaricurvus hydrocarbonicus</name>
    <dbReference type="NCBI Taxonomy" id="1470433"/>
    <lineage>
        <taxon>Bacteria</taxon>
        <taxon>Pseudomonadati</taxon>
        <taxon>Pseudomonadota</taxon>
        <taxon>Gammaproteobacteria</taxon>
        <taxon>Cellvibrionales</taxon>
        <taxon>Cellvibrionaceae</taxon>
        <taxon>Pseudomaricurvus</taxon>
    </lineage>
</organism>
<dbReference type="RefSeq" id="WP_167182646.1">
    <property type="nucleotide sequence ID" value="NZ_JAAONZ010000003.1"/>
</dbReference>
<dbReference type="EMBL" id="JAAONZ010000003">
    <property type="protein sequence ID" value="NHO64898.1"/>
    <property type="molecule type" value="Genomic_DNA"/>
</dbReference>
<name>A0A9E5MLL9_9GAMM</name>
<dbReference type="PANTHER" id="PTHR43747">
    <property type="entry name" value="FAD-BINDING PROTEIN"/>
    <property type="match status" value="1"/>
</dbReference>
<dbReference type="InterPro" id="IPR050816">
    <property type="entry name" value="Flavin-dep_Halogenase_NPB"/>
</dbReference>
<dbReference type="Gene3D" id="3.50.50.60">
    <property type="entry name" value="FAD/NAD(P)-binding domain"/>
    <property type="match status" value="1"/>
</dbReference>
<dbReference type="Pfam" id="PF01494">
    <property type="entry name" value="FAD_binding_3"/>
    <property type="match status" value="1"/>
</dbReference>
<reference evidence="2" key="1">
    <citation type="submission" date="2020-03" db="EMBL/GenBank/DDBJ databases">
        <authorList>
            <person name="Guo F."/>
        </authorList>
    </citation>
    <scope>NUCLEOTIDE SEQUENCE</scope>
    <source>
        <strain evidence="2">JCM 30134</strain>
    </source>
</reference>
<dbReference type="SUPFAM" id="SSF51905">
    <property type="entry name" value="FAD/NAD(P)-binding domain"/>
    <property type="match status" value="1"/>
</dbReference>
<proteinExistence type="predicted"/>
<protein>
    <submittedName>
        <fullName evidence="2">NAD(P)/FAD-dependent oxidoreductase</fullName>
    </submittedName>
</protein>
<comment type="caution">
    <text evidence="2">The sequence shown here is derived from an EMBL/GenBank/DDBJ whole genome shotgun (WGS) entry which is preliminary data.</text>
</comment>
<evidence type="ECO:0000313" key="2">
    <source>
        <dbReference type="EMBL" id="NHO64898.1"/>
    </source>
</evidence>
<dbReference type="InterPro" id="IPR002938">
    <property type="entry name" value="FAD-bd"/>
</dbReference>
<evidence type="ECO:0000259" key="1">
    <source>
        <dbReference type="Pfam" id="PF01494"/>
    </source>
</evidence>
<sequence length="416" mass="46789">MSELDRQIDIVVIGAGPAGAVAASLLNAKGHNVLVIERQHFPRFSIGESLLPQCMEFLAQANLLDAVHRHADQHHFQHKNGAAFVHAGRYSEFDFRQKFSDGHGTTYQVQRAPFDHILAQETERQGVEIIWGHTLVNIDQDTSPARLTVEDEHHQTYTISAQFVLDASGFGRVLPRLLQLDRPSNFPSRTSLFTHIEDNISDDGFDREKIRVTVHYQHKDVWFWLIPFAHGRCSIGVVARSEFFDGRDEDLNRRLADIIADEPSLKTLLANARFDTPAREITGYASDVSQLWGPNFALLGNAGEFLDPVFSSGVTIAMKSASLAADVLDRQLRGQAVDWEAEYAQPLRAGVDTFRAFVEAWYDGRFQDIIFASQQSKEVRAMISSILAGYAWDTNNPYVKDSEHRINVLAELCRLS</sequence>
<dbReference type="Proteomes" id="UP000787472">
    <property type="component" value="Unassembled WGS sequence"/>
</dbReference>
<dbReference type="PANTHER" id="PTHR43747:SF1">
    <property type="entry name" value="SLR1998 PROTEIN"/>
    <property type="match status" value="1"/>
</dbReference>